<reference evidence="1" key="2">
    <citation type="journal article" date="2022" name="New Phytol.">
        <title>Evolutionary transition to the ectomycorrhizal habit in the genomes of a hyperdiverse lineage of mushroom-forming fungi.</title>
        <authorList>
            <person name="Looney B."/>
            <person name="Miyauchi S."/>
            <person name="Morin E."/>
            <person name="Drula E."/>
            <person name="Courty P.E."/>
            <person name="Kohler A."/>
            <person name="Kuo A."/>
            <person name="LaButti K."/>
            <person name="Pangilinan J."/>
            <person name="Lipzen A."/>
            <person name="Riley R."/>
            <person name="Andreopoulos W."/>
            <person name="He G."/>
            <person name="Johnson J."/>
            <person name="Nolan M."/>
            <person name="Tritt A."/>
            <person name="Barry K.W."/>
            <person name="Grigoriev I.V."/>
            <person name="Nagy L.G."/>
            <person name="Hibbett D."/>
            <person name="Henrissat B."/>
            <person name="Matheny P.B."/>
            <person name="Labbe J."/>
            <person name="Martin F.M."/>
        </authorList>
    </citation>
    <scope>NUCLEOTIDE SEQUENCE</scope>
    <source>
        <strain evidence="1">HHB10654</strain>
    </source>
</reference>
<protein>
    <submittedName>
        <fullName evidence="1">Uncharacterized protein</fullName>
    </submittedName>
</protein>
<keyword evidence="2" id="KW-1185">Reference proteome</keyword>
<dbReference type="EMBL" id="MU277199">
    <property type="protein sequence ID" value="KAI0064289.1"/>
    <property type="molecule type" value="Genomic_DNA"/>
</dbReference>
<accession>A0ACB8T6F9</accession>
<reference evidence="1" key="1">
    <citation type="submission" date="2021-03" db="EMBL/GenBank/DDBJ databases">
        <authorList>
            <consortium name="DOE Joint Genome Institute"/>
            <person name="Ahrendt S."/>
            <person name="Looney B.P."/>
            <person name="Miyauchi S."/>
            <person name="Morin E."/>
            <person name="Drula E."/>
            <person name="Courty P.E."/>
            <person name="Chicoki N."/>
            <person name="Fauchery L."/>
            <person name="Kohler A."/>
            <person name="Kuo A."/>
            <person name="Labutti K."/>
            <person name="Pangilinan J."/>
            <person name="Lipzen A."/>
            <person name="Riley R."/>
            <person name="Andreopoulos W."/>
            <person name="He G."/>
            <person name="Johnson J."/>
            <person name="Barry K.W."/>
            <person name="Grigoriev I.V."/>
            <person name="Nagy L."/>
            <person name="Hibbett D."/>
            <person name="Henrissat B."/>
            <person name="Matheny P.B."/>
            <person name="Labbe J."/>
            <person name="Martin F."/>
        </authorList>
    </citation>
    <scope>NUCLEOTIDE SEQUENCE</scope>
    <source>
        <strain evidence="1">HHB10654</strain>
    </source>
</reference>
<gene>
    <name evidence="1" type="ORF">BV25DRAFT_303462</name>
</gene>
<sequence>MSLPQSTGTDLERMALFSRVLCRPVSPGASHRGTLDLAWAVSLPILATSSKHLRVDMWNTVLAFFPSTDDQIRSLESIYSTAPLLYSPYADPTPFLRAIPGRGRTLRRLRTPCPDVITLRAMAEVFPAVTHLHISSPGLSSARSTGESGLLDSGQPRVEDALALFPELEVVGGMEFENSADIRRLLASYPRLCGCEDPQFPS</sequence>
<evidence type="ECO:0000313" key="2">
    <source>
        <dbReference type="Proteomes" id="UP000814140"/>
    </source>
</evidence>
<dbReference type="Proteomes" id="UP000814140">
    <property type="component" value="Unassembled WGS sequence"/>
</dbReference>
<evidence type="ECO:0000313" key="1">
    <source>
        <dbReference type="EMBL" id="KAI0064289.1"/>
    </source>
</evidence>
<proteinExistence type="predicted"/>
<comment type="caution">
    <text evidence="1">The sequence shown here is derived from an EMBL/GenBank/DDBJ whole genome shotgun (WGS) entry which is preliminary data.</text>
</comment>
<name>A0ACB8T6F9_9AGAM</name>
<organism evidence="1 2">
    <name type="scientific">Artomyces pyxidatus</name>
    <dbReference type="NCBI Taxonomy" id="48021"/>
    <lineage>
        <taxon>Eukaryota</taxon>
        <taxon>Fungi</taxon>
        <taxon>Dikarya</taxon>
        <taxon>Basidiomycota</taxon>
        <taxon>Agaricomycotina</taxon>
        <taxon>Agaricomycetes</taxon>
        <taxon>Russulales</taxon>
        <taxon>Auriscalpiaceae</taxon>
        <taxon>Artomyces</taxon>
    </lineage>
</organism>